<accession>A0A0F7ZUU1</accession>
<organism evidence="1 2">
    <name type="scientific">Hirsutella minnesotensis 3608</name>
    <dbReference type="NCBI Taxonomy" id="1043627"/>
    <lineage>
        <taxon>Eukaryota</taxon>
        <taxon>Fungi</taxon>
        <taxon>Dikarya</taxon>
        <taxon>Ascomycota</taxon>
        <taxon>Pezizomycotina</taxon>
        <taxon>Sordariomycetes</taxon>
        <taxon>Hypocreomycetidae</taxon>
        <taxon>Hypocreales</taxon>
        <taxon>Ophiocordycipitaceae</taxon>
        <taxon>Hirsutella</taxon>
    </lineage>
</organism>
<dbReference type="OrthoDB" id="4914496at2759"/>
<dbReference type="EMBL" id="KQ030517">
    <property type="protein sequence ID" value="KJZ75453.1"/>
    <property type="molecule type" value="Genomic_DNA"/>
</dbReference>
<sequence>MAISSPSTPQTSSAGAHSFVKAHTTAQLSSECPILITHGDITARNMPIRDSRIVALLYWEFCGWYPNIGTIDVLAVRGMDRVGWEPLGCHMPSVFKNRYDREYVVMKFITSLS</sequence>
<evidence type="ECO:0000313" key="2">
    <source>
        <dbReference type="Proteomes" id="UP000054481"/>
    </source>
</evidence>
<evidence type="ECO:0008006" key="3">
    <source>
        <dbReference type="Google" id="ProtNLM"/>
    </source>
</evidence>
<keyword evidence="2" id="KW-1185">Reference proteome</keyword>
<dbReference type="InterPro" id="IPR011009">
    <property type="entry name" value="Kinase-like_dom_sf"/>
</dbReference>
<dbReference type="SUPFAM" id="SSF56112">
    <property type="entry name" value="Protein kinase-like (PK-like)"/>
    <property type="match status" value="1"/>
</dbReference>
<protein>
    <recommendedName>
        <fullName evidence="3">Aminoglycoside phosphotransferase domain-containing protein</fullName>
    </recommendedName>
</protein>
<name>A0A0F7ZUU1_9HYPO</name>
<proteinExistence type="predicted"/>
<dbReference type="AlphaFoldDB" id="A0A0F7ZUU1"/>
<evidence type="ECO:0000313" key="1">
    <source>
        <dbReference type="EMBL" id="KJZ75453.1"/>
    </source>
</evidence>
<gene>
    <name evidence="1" type="ORF">HIM_05149</name>
</gene>
<reference evidence="1 2" key="1">
    <citation type="journal article" date="2014" name="Genome Biol. Evol.">
        <title>Comparative genomics and transcriptomics analyses reveal divergent lifestyle features of nematode endoparasitic fungus Hirsutella minnesotensis.</title>
        <authorList>
            <person name="Lai Y."/>
            <person name="Liu K."/>
            <person name="Zhang X."/>
            <person name="Zhang X."/>
            <person name="Li K."/>
            <person name="Wang N."/>
            <person name="Shu C."/>
            <person name="Wu Y."/>
            <person name="Wang C."/>
            <person name="Bushley K.E."/>
            <person name="Xiang M."/>
            <person name="Liu X."/>
        </authorList>
    </citation>
    <scope>NUCLEOTIDE SEQUENCE [LARGE SCALE GENOMIC DNA]</scope>
    <source>
        <strain evidence="1 2">3608</strain>
    </source>
</reference>
<dbReference type="Proteomes" id="UP000054481">
    <property type="component" value="Unassembled WGS sequence"/>
</dbReference>